<dbReference type="Gene3D" id="3.90.1200.10">
    <property type="match status" value="1"/>
</dbReference>
<dbReference type="EC" id="2.7.1.172" evidence="1"/>
<reference evidence="3 4" key="1">
    <citation type="journal article" date="2016" name="Nat. Commun.">
        <title>Ectomycorrhizal ecology is imprinted in the genome of the dominant symbiotic fungus Cenococcum geophilum.</title>
        <authorList>
            <consortium name="DOE Joint Genome Institute"/>
            <person name="Peter M."/>
            <person name="Kohler A."/>
            <person name="Ohm R.A."/>
            <person name="Kuo A."/>
            <person name="Krutzmann J."/>
            <person name="Morin E."/>
            <person name="Arend M."/>
            <person name="Barry K.W."/>
            <person name="Binder M."/>
            <person name="Choi C."/>
            <person name="Clum A."/>
            <person name="Copeland A."/>
            <person name="Grisel N."/>
            <person name="Haridas S."/>
            <person name="Kipfer T."/>
            <person name="LaButti K."/>
            <person name="Lindquist E."/>
            <person name="Lipzen A."/>
            <person name="Maire R."/>
            <person name="Meier B."/>
            <person name="Mihaltcheva S."/>
            <person name="Molinier V."/>
            <person name="Murat C."/>
            <person name="Poggeler S."/>
            <person name="Quandt C.A."/>
            <person name="Sperisen C."/>
            <person name="Tritt A."/>
            <person name="Tisserant E."/>
            <person name="Crous P.W."/>
            <person name="Henrissat B."/>
            <person name="Nehls U."/>
            <person name="Egli S."/>
            <person name="Spatafora J.W."/>
            <person name="Grigoriev I.V."/>
            <person name="Martin F.M."/>
        </authorList>
    </citation>
    <scope>NUCLEOTIDE SEQUENCE [LARGE SCALE GENOMIC DNA]</scope>
    <source>
        <strain evidence="3 4">CBS 207.34</strain>
    </source>
</reference>
<dbReference type="GO" id="GO:0102193">
    <property type="term" value="F:protein-ribulosamine 3-kinase activity"/>
    <property type="evidence" value="ECO:0007669"/>
    <property type="project" value="UniProtKB-EC"/>
</dbReference>
<dbReference type="AlphaFoldDB" id="A0A8E2EQE1"/>
<dbReference type="InterPro" id="IPR011009">
    <property type="entry name" value="Kinase-like_dom_sf"/>
</dbReference>
<accession>A0A8E2EQE1</accession>
<keyword evidence="4" id="KW-1185">Reference proteome</keyword>
<name>A0A8E2EQE1_9PEZI</name>
<organism evidence="3 4">
    <name type="scientific">Glonium stellatum</name>
    <dbReference type="NCBI Taxonomy" id="574774"/>
    <lineage>
        <taxon>Eukaryota</taxon>
        <taxon>Fungi</taxon>
        <taxon>Dikarya</taxon>
        <taxon>Ascomycota</taxon>
        <taxon>Pezizomycotina</taxon>
        <taxon>Dothideomycetes</taxon>
        <taxon>Pleosporomycetidae</taxon>
        <taxon>Gloniales</taxon>
        <taxon>Gloniaceae</taxon>
        <taxon>Glonium</taxon>
    </lineage>
</organism>
<evidence type="ECO:0000256" key="2">
    <source>
        <dbReference type="ARBA" id="ARBA00048655"/>
    </source>
</evidence>
<proteinExistence type="predicted"/>
<sequence>MERLSNLTAAKLKATIDVDILSEIPLFQQAQTIEITSHGSPNWARSYRIDTKNKEGVDETYFMKVSVGDQGREALKGELESTSQIHNVVGNFTPKPIGCDSFKALPNAHYYLCTFYDLAEELPEPTEFCAKVAALHANSKSPNGKFGFHVVTYNGDLPQENGYTDTWEEFFVNGFKHVLNLNIQRGGPWEEMERLKPDMLSKVIPRLLRPMETGGRSIRPSLVHGDLWCGNAAVDMRTNLPLIYDPSSFYAHNEYELGNWRPERNKFSRSYFTAYHSHIPKSAPEGDYDDRNALYSMRFNLQAAALFPKVTSFRESVITDMKRLIAKYPGGYEQYEKSLA</sequence>
<dbReference type="OrthoDB" id="5772781at2759"/>
<dbReference type="SUPFAM" id="SSF56112">
    <property type="entry name" value="Protein kinase-like (PK-like)"/>
    <property type="match status" value="1"/>
</dbReference>
<dbReference type="EMBL" id="KV750884">
    <property type="protein sequence ID" value="OCL02753.1"/>
    <property type="molecule type" value="Genomic_DNA"/>
</dbReference>
<comment type="catalytic activity">
    <reaction evidence="2">
        <text>N(6)-D-ribulosyl-L-lysyl-[protein] + ATP = N(6)-(3-O-phospho-D-ribulosyl)-L-lysyl-[protein] + ADP + H(+)</text>
        <dbReference type="Rhea" id="RHEA:48432"/>
        <dbReference type="Rhea" id="RHEA-COMP:12103"/>
        <dbReference type="Rhea" id="RHEA-COMP:12104"/>
        <dbReference type="ChEBI" id="CHEBI:15378"/>
        <dbReference type="ChEBI" id="CHEBI:30616"/>
        <dbReference type="ChEBI" id="CHEBI:90418"/>
        <dbReference type="ChEBI" id="CHEBI:90420"/>
        <dbReference type="ChEBI" id="CHEBI:456216"/>
        <dbReference type="EC" id="2.7.1.172"/>
    </reaction>
    <physiologicalReaction direction="left-to-right" evidence="2">
        <dbReference type="Rhea" id="RHEA:48433"/>
    </physiologicalReaction>
</comment>
<dbReference type="PANTHER" id="PTHR12149:SF8">
    <property type="entry name" value="PROTEIN-RIBULOSAMINE 3-KINASE"/>
    <property type="match status" value="1"/>
</dbReference>
<evidence type="ECO:0000256" key="1">
    <source>
        <dbReference type="ARBA" id="ARBA00011961"/>
    </source>
</evidence>
<protein>
    <recommendedName>
        <fullName evidence="1">protein-ribulosamine 3-kinase</fullName>
        <ecNumber evidence="1">2.7.1.172</ecNumber>
    </recommendedName>
</protein>
<evidence type="ECO:0000313" key="4">
    <source>
        <dbReference type="Proteomes" id="UP000250140"/>
    </source>
</evidence>
<dbReference type="InterPro" id="IPR016477">
    <property type="entry name" value="Fructo-/Ketosamine-3-kinase"/>
</dbReference>
<dbReference type="PANTHER" id="PTHR12149">
    <property type="entry name" value="FRUCTOSAMINE 3 KINASE-RELATED PROTEIN"/>
    <property type="match status" value="1"/>
</dbReference>
<dbReference type="Proteomes" id="UP000250140">
    <property type="component" value="Unassembled WGS sequence"/>
</dbReference>
<gene>
    <name evidence="3" type="ORF">AOQ84DRAFT_348674</name>
</gene>
<evidence type="ECO:0000313" key="3">
    <source>
        <dbReference type="EMBL" id="OCL02753.1"/>
    </source>
</evidence>
<dbReference type="Pfam" id="PF03881">
    <property type="entry name" value="Fructosamin_kin"/>
    <property type="match status" value="1"/>
</dbReference>